<evidence type="ECO:0000313" key="4">
    <source>
        <dbReference type="Proteomes" id="UP000594262"/>
    </source>
</evidence>
<dbReference type="CDD" id="cd22674">
    <property type="entry name" value="FHA_PPP1R8"/>
    <property type="match status" value="1"/>
</dbReference>
<dbReference type="PANTHER" id="PTHR23308">
    <property type="entry name" value="NUCLEAR INHIBITOR OF PROTEIN PHOSPHATASE-1"/>
    <property type="match status" value="1"/>
</dbReference>
<dbReference type="InterPro" id="IPR050923">
    <property type="entry name" value="Cell_Proc_Reg/RNA_Proc"/>
</dbReference>
<protein>
    <recommendedName>
        <fullName evidence="2">FHA domain-containing protein</fullName>
    </recommendedName>
</protein>
<evidence type="ECO:0000256" key="1">
    <source>
        <dbReference type="SAM" id="MobiDB-lite"/>
    </source>
</evidence>
<feature type="region of interest" description="Disordered" evidence="1">
    <location>
        <begin position="247"/>
        <end position="352"/>
    </location>
</feature>
<dbReference type="SMART" id="SM00240">
    <property type="entry name" value="FHA"/>
    <property type="match status" value="1"/>
</dbReference>
<feature type="compositionally biased region" description="Basic and acidic residues" evidence="1">
    <location>
        <begin position="313"/>
        <end position="323"/>
    </location>
</feature>
<dbReference type="SUPFAM" id="SSF49879">
    <property type="entry name" value="SMAD/FHA domain"/>
    <property type="match status" value="1"/>
</dbReference>
<dbReference type="Proteomes" id="UP000594262">
    <property type="component" value="Unplaced"/>
</dbReference>
<dbReference type="Gene3D" id="2.60.200.20">
    <property type="match status" value="1"/>
</dbReference>
<dbReference type="OrthoDB" id="6356248at2759"/>
<accession>A0A7M5U4M7</accession>
<sequence>MADKKRRSSKSRQPVVPIPAVKPTYVVPKWAGKPPTGMHLDVLKEGKLIEKFIIDGKTHFFFGRQREFIDFTIDHTSCSRVHAVMVYHKHLERMFLVDLGSTHGTFMGSIKVEANKPMQLPLDESFHFGASTRTWSLREKPNIPNSALDMSLNTSTNTENNENDVSSVSLLGLPEAENELHDLTEFNTAHNRRISTLPIDEGNLNQSRKRKGCNVSFNNEEEVINPEDVDPSIGRFRNLVSTEIIIPHKKSRTASNSSDDTHNNDKTRDQSESHHDNDITSPTVKSFIPRITSAPEVEEPSLFAGIRNPVHVTAEERPAEQIERPSGPMKKKYEKEAWPGRKPKGQQNLLSV</sequence>
<dbReference type="Pfam" id="PF00498">
    <property type="entry name" value="FHA"/>
    <property type="match status" value="1"/>
</dbReference>
<dbReference type="PROSITE" id="PS50006">
    <property type="entry name" value="FHA_DOMAIN"/>
    <property type="match status" value="1"/>
</dbReference>
<dbReference type="InterPro" id="IPR008984">
    <property type="entry name" value="SMAD_FHA_dom_sf"/>
</dbReference>
<dbReference type="Gene3D" id="6.10.250.1290">
    <property type="match status" value="1"/>
</dbReference>
<feature type="compositionally biased region" description="Basic and acidic residues" evidence="1">
    <location>
        <begin position="259"/>
        <end position="278"/>
    </location>
</feature>
<dbReference type="FunFam" id="2.60.200.20:FF:000019">
    <property type="entry name" value="Nuclear inhibitor of protein phosphatase"/>
    <property type="match status" value="1"/>
</dbReference>
<evidence type="ECO:0000313" key="3">
    <source>
        <dbReference type="EnsemblMetazoa" id="CLYHEMP006247.1"/>
    </source>
</evidence>
<dbReference type="EnsemblMetazoa" id="CLYHEMT006247.1">
    <property type="protein sequence ID" value="CLYHEMP006247.1"/>
    <property type="gene ID" value="CLYHEMG006247"/>
</dbReference>
<evidence type="ECO:0000259" key="2">
    <source>
        <dbReference type="PROSITE" id="PS50006"/>
    </source>
</evidence>
<feature type="domain" description="FHA" evidence="2">
    <location>
        <begin position="60"/>
        <end position="112"/>
    </location>
</feature>
<reference evidence="3" key="1">
    <citation type="submission" date="2021-01" db="UniProtKB">
        <authorList>
            <consortium name="EnsemblMetazoa"/>
        </authorList>
    </citation>
    <scope>IDENTIFICATION</scope>
</reference>
<proteinExistence type="predicted"/>
<name>A0A7M5U4M7_9CNID</name>
<organism evidence="3 4">
    <name type="scientific">Clytia hemisphaerica</name>
    <dbReference type="NCBI Taxonomy" id="252671"/>
    <lineage>
        <taxon>Eukaryota</taxon>
        <taxon>Metazoa</taxon>
        <taxon>Cnidaria</taxon>
        <taxon>Hydrozoa</taxon>
        <taxon>Hydroidolina</taxon>
        <taxon>Leptothecata</taxon>
        <taxon>Obeliida</taxon>
        <taxon>Clytiidae</taxon>
        <taxon>Clytia</taxon>
    </lineage>
</organism>
<keyword evidence="4" id="KW-1185">Reference proteome</keyword>
<dbReference type="AlphaFoldDB" id="A0A7M5U4M7"/>
<dbReference type="InterPro" id="IPR000253">
    <property type="entry name" value="FHA_dom"/>
</dbReference>